<proteinExistence type="predicted"/>
<sequence>EKKEPGNFHDTLAHELAHASDEVFKNPQYNTKNYYCSCKTKKMLGKYHRGEGHDKIWHDKYDEFREKIKNEKLADGSSYQALGKDFVLSKYKDNSNKDDPEENLTSPSETSNKEKIFW</sequence>
<accession>A0A9N9J627</accession>
<organism evidence="2 3">
    <name type="scientific">Ambispora leptoticha</name>
    <dbReference type="NCBI Taxonomy" id="144679"/>
    <lineage>
        <taxon>Eukaryota</taxon>
        <taxon>Fungi</taxon>
        <taxon>Fungi incertae sedis</taxon>
        <taxon>Mucoromycota</taxon>
        <taxon>Glomeromycotina</taxon>
        <taxon>Glomeromycetes</taxon>
        <taxon>Archaeosporales</taxon>
        <taxon>Ambisporaceae</taxon>
        <taxon>Ambispora</taxon>
    </lineage>
</organism>
<reference evidence="2" key="1">
    <citation type="submission" date="2021-06" db="EMBL/GenBank/DDBJ databases">
        <authorList>
            <person name="Kallberg Y."/>
            <person name="Tangrot J."/>
            <person name="Rosling A."/>
        </authorList>
    </citation>
    <scope>NUCLEOTIDE SEQUENCE</scope>
    <source>
        <strain evidence="2">FL130A</strain>
    </source>
</reference>
<evidence type="ECO:0000256" key="1">
    <source>
        <dbReference type="SAM" id="MobiDB-lite"/>
    </source>
</evidence>
<keyword evidence="3" id="KW-1185">Reference proteome</keyword>
<name>A0A9N9J627_9GLOM</name>
<dbReference type="AlphaFoldDB" id="A0A9N9J627"/>
<comment type="caution">
    <text evidence="2">The sequence shown here is derived from an EMBL/GenBank/DDBJ whole genome shotgun (WGS) entry which is preliminary data.</text>
</comment>
<evidence type="ECO:0000313" key="3">
    <source>
        <dbReference type="Proteomes" id="UP000789508"/>
    </source>
</evidence>
<dbReference type="EMBL" id="CAJVPS010049099">
    <property type="protein sequence ID" value="CAG8765665.1"/>
    <property type="molecule type" value="Genomic_DNA"/>
</dbReference>
<evidence type="ECO:0000313" key="2">
    <source>
        <dbReference type="EMBL" id="CAG8765665.1"/>
    </source>
</evidence>
<gene>
    <name evidence="2" type="ORF">ALEPTO_LOCUS13856</name>
</gene>
<feature type="non-terminal residue" evidence="2">
    <location>
        <position position="1"/>
    </location>
</feature>
<feature type="region of interest" description="Disordered" evidence="1">
    <location>
        <begin position="90"/>
        <end position="118"/>
    </location>
</feature>
<protein>
    <submittedName>
        <fullName evidence="2">6851_t:CDS:1</fullName>
    </submittedName>
</protein>
<dbReference type="Proteomes" id="UP000789508">
    <property type="component" value="Unassembled WGS sequence"/>
</dbReference>